<protein>
    <submittedName>
        <fullName evidence="1">Uncharacterized protein</fullName>
    </submittedName>
</protein>
<gene>
    <name evidence="1" type="ORF">HPB47_015883</name>
</gene>
<sequence length="124" mass="13938">MREKASVTQCLVNWKERNKLLDVQGDRMKPEVIAALLDTDFRDAALRARIEAKATPRLNVLLVTEVITSCHPFLSTLRSIYNAEVGELDCKTKSRIVSWITTHLRAIALYPGLLYESAAKALVL</sequence>
<organism evidence="1 2">
    <name type="scientific">Ixodes persulcatus</name>
    <name type="common">Taiga tick</name>
    <dbReference type="NCBI Taxonomy" id="34615"/>
    <lineage>
        <taxon>Eukaryota</taxon>
        <taxon>Metazoa</taxon>
        <taxon>Ecdysozoa</taxon>
        <taxon>Arthropoda</taxon>
        <taxon>Chelicerata</taxon>
        <taxon>Arachnida</taxon>
        <taxon>Acari</taxon>
        <taxon>Parasitiformes</taxon>
        <taxon>Ixodida</taxon>
        <taxon>Ixodoidea</taxon>
        <taxon>Ixodidae</taxon>
        <taxon>Ixodinae</taxon>
        <taxon>Ixodes</taxon>
    </lineage>
</organism>
<reference evidence="1 2" key="1">
    <citation type="journal article" date="2020" name="Cell">
        <title>Large-Scale Comparative Analyses of Tick Genomes Elucidate Their Genetic Diversity and Vector Capacities.</title>
        <authorList>
            <consortium name="Tick Genome and Microbiome Consortium (TIGMIC)"/>
            <person name="Jia N."/>
            <person name="Wang J."/>
            <person name="Shi W."/>
            <person name="Du L."/>
            <person name="Sun Y."/>
            <person name="Zhan W."/>
            <person name="Jiang J.F."/>
            <person name="Wang Q."/>
            <person name="Zhang B."/>
            <person name="Ji P."/>
            <person name="Bell-Sakyi L."/>
            <person name="Cui X.M."/>
            <person name="Yuan T.T."/>
            <person name="Jiang B.G."/>
            <person name="Yang W.F."/>
            <person name="Lam T.T."/>
            <person name="Chang Q.C."/>
            <person name="Ding S.J."/>
            <person name="Wang X.J."/>
            <person name="Zhu J.G."/>
            <person name="Ruan X.D."/>
            <person name="Zhao L."/>
            <person name="Wei J.T."/>
            <person name="Ye R.Z."/>
            <person name="Que T.C."/>
            <person name="Du C.H."/>
            <person name="Zhou Y.H."/>
            <person name="Cheng J.X."/>
            <person name="Dai P.F."/>
            <person name="Guo W.B."/>
            <person name="Han X.H."/>
            <person name="Huang E.J."/>
            <person name="Li L.F."/>
            <person name="Wei W."/>
            <person name="Gao Y.C."/>
            <person name="Liu J.Z."/>
            <person name="Shao H.Z."/>
            <person name="Wang X."/>
            <person name="Wang C.C."/>
            <person name="Yang T.C."/>
            <person name="Huo Q.B."/>
            <person name="Li W."/>
            <person name="Chen H.Y."/>
            <person name="Chen S.E."/>
            <person name="Zhou L.G."/>
            <person name="Ni X.B."/>
            <person name="Tian J.H."/>
            <person name="Sheng Y."/>
            <person name="Liu T."/>
            <person name="Pan Y.S."/>
            <person name="Xia L.Y."/>
            <person name="Li J."/>
            <person name="Zhao F."/>
            <person name="Cao W.C."/>
        </authorList>
    </citation>
    <scope>NUCLEOTIDE SEQUENCE [LARGE SCALE GENOMIC DNA]</scope>
    <source>
        <strain evidence="1">Iper-2018</strain>
    </source>
</reference>
<keyword evidence="2" id="KW-1185">Reference proteome</keyword>
<dbReference type="Proteomes" id="UP000805193">
    <property type="component" value="Unassembled WGS sequence"/>
</dbReference>
<dbReference type="EMBL" id="JABSTQ010004574">
    <property type="protein sequence ID" value="KAG0441700.1"/>
    <property type="molecule type" value="Genomic_DNA"/>
</dbReference>
<evidence type="ECO:0000313" key="1">
    <source>
        <dbReference type="EMBL" id="KAG0441700.1"/>
    </source>
</evidence>
<accession>A0AC60QTI8</accession>
<proteinExistence type="predicted"/>
<name>A0AC60QTI8_IXOPE</name>
<evidence type="ECO:0000313" key="2">
    <source>
        <dbReference type="Proteomes" id="UP000805193"/>
    </source>
</evidence>
<comment type="caution">
    <text evidence="1">The sequence shown here is derived from an EMBL/GenBank/DDBJ whole genome shotgun (WGS) entry which is preliminary data.</text>
</comment>